<accession>A0A922NX73</accession>
<dbReference type="GO" id="GO:0004029">
    <property type="term" value="F:aldehyde dehydrogenase (NAD+) activity"/>
    <property type="evidence" value="ECO:0007669"/>
    <property type="project" value="TreeGrafter"/>
</dbReference>
<dbReference type="InterPro" id="IPR016161">
    <property type="entry name" value="Ald_DH/histidinol_DH"/>
</dbReference>
<dbReference type="Gene3D" id="3.40.605.10">
    <property type="entry name" value="Aldehyde Dehydrogenase, Chain A, domain 1"/>
    <property type="match status" value="1"/>
</dbReference>
<evidence type="ECO:0000313" key="9">
    <source>
        <dbReference type="EMBL" id="KEQ02515.1"/>
    </source>
</evidence>
<dbReference type="Pfam" id="PF00171">
    <property type="entry name" value="Aldedh"/>
    <property type="match status" value="1"/>
</dbReference>
<evidence type="ECO:0000256" key="3">
    <source>
        <dbReference type="ARBA" id="ARBA00023027"/>
    </source>
</evidence>
<evidence type="ECO:0000259" key="8">
    <source>
        <dbReference type="Pfam" id="PF00171"/>
    </source>
</evidence>
<feature type="active site" evidence="5">
    <location>
        <position position="239"/>
    </location>
</feature>
<feature type="active site" evidence="5 6">
    <location>
        <position position="205"/>
    </location>
</feature>
<keyword evidence="2 4" id="KW-0560">Oxidoreductase</keyword>
<dbReference type="CDD" id="cd07134">
    <property type="entry name" value="ALDH_AlkH-like"/>
    <property type="match status" value="1"/>
</dbReference>
<dbReference type="InterPro" id="IPR016163">
    <property type="entry name" value="Ald_DH_C"/>
</dbReference>
<evidence type="ECO:0000256" key="1">
    <source>
        <dbReference type="ARBA" id="ARBA00009986"/>
    </source>
</evidence>
<comment type="similarity">
    <text evidence="1 4 7">Belongs to the aldehyde dehydrogenase family.</text>
</comment>
<evidence type="ECO:0000256" key="2">
    <source>
        <dbReference type="ARBA" id="ARBA00023002"/>
    </source>
</evidence>
<proteinExistence type="inferred from homology"/>
<dbReference type="SUPFAM" id="SSF53720">
    <property type="entry name" value="ALDH-like"/>
    <property type="match status" value="1"/>
</dbReference>
<dbReference type="InterPro" id="IPR016160">
    <property type="entry name" value="Ald_DH_CS_CYS"/>
</dbReference>
<dbReference type="InterPro" id="IPR029510">
    <property type="entry name" value="Ald_DH_CS_GLU"/>
</dbReference>
<reference evidence="9 10" key="1">
    <citation type="submission" date="2014-06" db="EMBL/GenBank/DDBJ databases">
        <title>Rhizobium pelagicum/R2-400B4.</title>
        <authorList>
            <person name="Kimes N.E."/>
            <person name="Lopez-Perez M."/>
        </authorList>
    </citation>
    <scope>NUCLEOTIDE SEQUENCE [LARGE SCALE GENOMIC DNA]</scope>
    <source>
        <strain evidence="9 10">R2-400B4</strain>
    </source>
</reference>
<dbReference type="InterPro" id="IPR016162">
    <property type="entry name" value="Ald_DH_N"/>
</dbReference>
<organism evidence="9 10">
    <name type="scientific">Pseudorhizobium pelagicum</name>
    <dbReference type="NCBI Taxonomy" id="1509405"/>
    <lineage>
        <taxon>Bacteria</taxon>
        <taxon>Pseudomonadati</taxon>
        <taxon>Pseudomonadota</taxon>
        <taxon>Alphaproteobacteria</taxon>
        <taxon>Hyphomicrobiales</taxon>
        <taxon>Rhizobiaceae</taxon>
        <taxon>Rhizobium/Agrobacterium group</taxon>
        <taxon>Pseudorhizobium</taxon>
    </lineage>
</organism>
<dbReference type="FunFam" id="3.40.605.10:FF:000004">
    <property type="entry name" value="Aldehyde dehydrogenase"/>
    <property type="match status" value="1"/>
</dbReference>
<evidence type="ECO:0000256" key="6">
    <source>
        <dbReference type="PROSITE-ProRule" id="PRU10007"/>
    </source>
</evidence>
<keyword evidence="10" id="KW-1185">Reference proteome</keyword>
<dbReference type="EMBL" id="JOKJ01000050">
    <property type="protein sequence ID" value="KEQ02515.1"/>
    <property type="molecule type" value="Genomic_DNA"/>
</dbReference>
<keyword evidence="3" id="KW-0520">NAD</keyword>
<dbReference type="GO" id="GO:0006081">
    <property type="term" value="P:aldehyde metabolic process"/>
    <property type="evidence" value="ECO:0007669"/>
    <property type="project" value="InterPro"/>
</dbReference>
<dbReference type="GO" id="GO:0005737">
    <property type="term" value="C:cytoplasm"/>
    <property type="evidence" value="ECO:0007669"/>
    <property type="project" value="TreeGrafter"/>
</dbReference>
<evidence type="ECO:0000256" key="4">
    <source>
        <dbReference type="PIRNR" id="PIRNR036492"/>
    </source>
</evidence>
<dbReference type="PANTHER" id="PTHR43570:SF20">
    <property type="entry name" value="ALDEHYDE DEHYDROGENASE ALDX-RELATED"/>
    <property type="match status" value="1"/>
</dbReference>
<dbReference type="PROSITE" id="PS00070">
    <property type="entry name" value="ALDEHYDE_DEHYDR_CYS"/>
    <property type="match status" value="1"/>
</dbReference>
<comment type="caution">
    <text evidence="9">The sequence shown here is derived from an EMBL/GenBank/DDBJ whole genome shotgun (WGS) entry which is preliminary data.</text>
</comment>
<dbReference type="PROSITE" id="PS00687">
    <property type="entry name" value="ALDEHYDE_DEHYDR_GLU"/>
    <property type="match status" value="1"/>
</dbReference>
<evidence type="ECO:0000313" key="10">
    <source>
        <dbReference type="Proteomes" id="UP000052167"/>
    </source>
</evidence>
<dbReference type="PANTHER" id="PTHR43570">
    <property type="entry name" value="ALDEHYDE DEHYDROGENASE"/>
    <property type="match status" value="1"/>
</dbReference>
<protein>
    <recommendedName>
        <fullName evidence="4">Aldehyde dehydrogenase</fullName>
    </recommendedName>
</protein>
<dbReference type="InterPro" id="IPR015590">
    <property type="entry name" value="Aldehyde_DH_dom"/>
</dbReference>
<dbReference type="PIRSF" id="PIRSF036492">
    <property type="entry name" value="ALDH"/>
    <property type="match status" value="1"/>
</dbReference>
<name>A0A922NX73_9HYPH</name>
<sequence length="457" mass="50035">MVLRQKQSAVGRRGAFGLEERRSALAHLRQTIERRERDIVAALMRDFGKPEPEVILTEILPVLQEIRHTMRHLKGWMRERRVAPTLSTLGTSARIRPEPRGVCLIIAPWNYPFNLALSPLVSALAAGNSAVVKPSEMTPATSRVIAEIIEQTFPADLVAVVEGGREVSQRLLEQPFDHIFFTGSPEVGKVVMAAAAKHLASVTLELGGKSPTIVGPGADVEKAARWIAFGKFVNAGQTCIAPDHVFVHKSVEAAFTAALRRTILRAYGDNPRESRDYARIVNAHHAGRLGALLADAVEKGARVSFGGEAEGTFLAPTLIEAITPQMRIDEEEIFGPILPLIPYDGVDTVIARINERPKPLALYVFDREPGFAQDVIARTSSGGVGVNLTTLHYSHPALPFGGVNHSGMGAAHGHYGFRAFSHEKPILTERWSAVPLLFPPYTQRVKRLIRMARRLLG</sequence>
<dbReference type="Proteomes" id="UP000052167">
    <property type="component" value="Unassembled WGS sequence"/>
</dbReference>
<gene>
    <name evidence="9" type="ORF">GV68_21770</name>
</gene>
<evidence type="ECO:0000256" key="5">
    <source>
        <dbReference type="PIRSR" id="PIRSR036492-1"/>
    </source>
</evidence>
<dbReference type="InterPro" id="IPR012394">
    <property type="entry name" value="Aldehyde_DH_NAD(P)"/>
</dbReference>
<dbReference type="Gene3D" id="3.40.309.10">
    <property type="entry name" value="Aldehyde Dehydrogenase, Chain A, domain 2"/>
    <property type="match status" value="1"/>
</dbReference>
<evidence type="ECO:0000256" key="7">
    <source>
        <dbReference type="RuleBase" id="RU003345"/>
    </source>
</evidence>
<dbReference type="AlphaFoldDB" id="A0A922NX73"/>
<feature type="domain" description="Aldehyde dehydrogenase" evidence="8">
    <location>
        <begin position="17"/>
        <end position="424"/>
    </location>
</feature>